<dbReference type="InterPro" id="IPR011701">
    <property type="entry name" value="MFS"/>
</dbReference>
<organism evidence="7 8">
    <name type="scientific">Shimia litoralis</name>
    <dbReference type="NCBI Taxonomy" id="420403"/>
    <lineage>
        <taxon>Bacteria</taxon>
        <taxon>Pseudomonadati</taxon>
        <taxon>Pseudomonadota</taxon>
        <taxon>Alphaproteobacteria</taxon>
        <taxon>Rhodobacterales</taxon>
        <taxon>Roseobacteraceae</taxon>
    </lineage>
</organism>
<keyword evidence="8" id="KW-1185">Reference proteome</keyword>
<accession>A0A4U7MSF2</accession>
<evidence type="ECO:0000313" key="8">
    <source>
        <dbReference type="Proteomes" id="UP000306575"/>
    </source>
</evidence>
<feature type="transmembrane region" description="Helical" evidence="6">
    <location>
        <begin position="219"/>
        <end position="239"/>
    </location>
</feature>
<dbReference type="Proteomes" id="UP000306575">
    <property type="component" value="Unassembled WGS sequence"/>
</dbReference>
<dbReference type="PANTHER" id="PTHR23513">
    <property type="entry name" value="INTEGRAL MEMBRANE EFFLUX PROTEIN-RELATED"/>
    <property type="match status" value="1"/>
</dbReference>
<dbReference type="PANTHER" id="PTHR23513:SF6">
    <property type="entry name" value="MAJOR FACILITATOR SUPERFAMILY ASSOCIATED DOMAIN-CONTAINING PROTEIN"/>
    <property type="match status" value="1"/>
</dbReference>
<dbReference type="CDD" id="cd06173">
    <property type="entry name" value="MFS_MefA_like"/>
    <property type="match status" value="1"/>
</dbReference>
<feature type="transmembrane region" description="Helical" evidence="6">
    <location>
        <begin position="251"/>
        <end position="270"/>
    </location>
</feature>
<dbReference type="GO" id="GO:0022857">
    <property type="term" value="F:transmembrane transporter activity"/>
    <property type="evidence" value="ECO:0007669"/>
    <property type="project" value="InterPro"/>
</dbReference>
<evidence type="ECO:0000256" key="5">
    <source>
        <dbReference type="ARBA" id="ARBA00023136"/>
    </source>
</evidence>
<evidence type="ECO:0000256" key="2">
    <source>
        <dbReference type="ARBA" id="ARBA00022475"/>
    </source>
</evidence>
<feature type="transmembrane region" description="Helical" evidence="6">
    <location>
        <begin position="307"/>
        <end position="328"/>
    </location>
</feature>
<feature type="transmembrane region" description="Helical" evidence="6">
    <location>
        <begin position="340"/>
        <end position="358"/>
    </location>
</feature>
<feature type="transmembrane region" description="Helical" evidence="6">
    <location>
        <begin position="282"/>
        <end position="301"/>
    </location>
</feature>
<evidence type="ECO:0000256" key="1">
    <source>
        <dbReference type="ARBA" id="ARBA00004651"/>
    </source>
</evidence>
<protein>
    <submittedName>
        <fullName evidence="7">MFS transporter</fullName>
    </submittedName>
</protein>
<reference evidence="7 8" key="1">
    <citation type="submission" date="2019-04" db="EMBL/GenBank/DDBJ databases">
        <title>Genome sequence of Pelagicola litoralis CL-ES2.</title>
        <authorList>
            <person name="Cao J."/>
        </authorList>
    </citation>
    <scope>NUCLEOTIDE SEQUENCE [LARGE SCALE GENOMIC DNA]</scope>
    <source>
        <strain evidence="7 8">CL-ES2</strain>
    </source>
</reference>
<sequence length="453" mass="48160">MQGALSHPVYRRLLLAQILSVLGSGLTTIALGLLAFELAGGNAGAVLGTALAIKMVAYVGLAPVAAAIAVRLPRKPFLIALDLARAALVLALPFVTEIWQIYLLVFGFQAFSAAFTPTFQATIPDILEDEESYTQALSYSRLTYDLEALLGPTIAGALLAVTSFHALFAGTAIGFLASAALVASVILPSQNPAAAQTPFRKRLTRGAWIYLATPRLRGLLALYIGVAAATAMIIVNTVVRVKVDLGYGDEMVALHFAASGIGSMVVALVLPRLLGNNSPRRVMLMGAMIMTCCMALAGTGPELIAGLVLWLALGAGASLIQTPAGLLITRSCHAEDRPAVFAAHFALSHAAWLLAYPLSGQLGAWIGLSPTFFFMAALTAIASICATRLWPSNDPVEIEHEHPAVEHEHAFGDEIHHEHEANGAPHPVRHRHAPQRHSHVFVIDDHHPVWPRS</sequence>
<dbReference type="EMBL" id="SULI01000034">
    <property type="protein sequence ID" value="TKZ15909.1"/>
    <property type="molecule type" value="Genomic_DNA"/>
</dbReference>
<evidence type="ECO:0000256" key="6">
    <source>
        <dbReference type="SAM" id="Phobius"/>
    </source>
</evidence>
<proteinExistence type="predicted"/>
<keyword evidence="5 6" id="KW-0472">Membrane</keyword>
<comment type="caution">
    <text evidence="7">The sequence shown here is derived from an EMBL/GenBank/DDBJ whole genome shotgun (WGS) entry which is preliminary data.</text>
</comment>
<feature type="transmembrane region" description="Helical" evidence="6">
    <location>
        <begin position="167"/>
        <end position="187"/>
    </location>
</feature>
<keyword evidence="2" id="KW-1003">Cell membrane</keyword>
<gene>
    <name evidence="7" type="ORF">FAP39_16495</name>
</gene>
<feature type="transmembrane region" description="Helical" evidence="6">
    <location>
        <begin position="364"/>
        <end position="386"/>
    </location>
</feature>
<dbReference type="AlphaFoldDB" id="A0A4U7MSF2"/>
<feature type="transmembrane region" description="Helical" evidence="6">
    <location>
        <begin position="12"/>
        <end position="36"/>
    </location>
</feature>
<evidence type="ECO:0000313" key="7">
    <source>
        <dbReference type="EMBL" id="TKZ15909.1"/>
    </source>
</evidence>
<dbReference type="Pfam" id="PF07690">
    <property type="entry name" value="MFS_1"/>
    <property type="match status" value="1"/>
</dbReference>
<dbReference type="InterPro" id="IPR036259">
    <property type="entry name" value="MFS_trans_sf"/>
</dbReference>
<keyword evidence="4 6" id="KW-1133">Transmembrane helix</keyword>
<dbReference type="GO" id="GO:0005886">
    <property type="term" value="C:plasma membrane"/>
    <property type="evidence" value="ECO:0007669"/>
    <property type="project" value="UniProtKB-SubCell"/>
</dbReference>
<dbReference type="OrthoDB" id="4368225at2"/>
<evidence type="ECO:0000256" key="4">
    <source>
        <dbReference type="ARBA" id="ARBA00022989"/>
    </source>
</evidence>
<comment type="subcellular location">
    <subcellularLocation>
        <location evidence="1">Cell membrane</location>
        <topology evidence="1">Multi-pass membrane protein</topology>
    </subcellularLocation>
</comment>
<name>A0A4U7MSF2_9RHOB</name>
<keyword evidence="3 6" id="KW-0812">Transmembrane</keyword>
<dbReference type="SUPFAM" id="SSF103473">
    <property type="entry name" value="MFS general substrate transporter"/>
    <property type="match status" value="1"/>
</dbReference>
<feature type="transmembrane region" description="Helical" evidence="6">
    <location>
        <begin position="48"/>
        <end position="70"/>
    </location>
</feature>
<evidence type="ECO:0000256" key="3">
    <source>
        <dbReference type="ARBA" id="ARBA00022692"/>
    </source>
</evidence>
<dbReference type="Gene3D" id="1.20.1250.20">
    <property type="entry name" value="MFS general substrate transporter like domains"/>
    <property type="match status" value="1"/>
</dbReference>